<evidence type="ECO:0000256" key="2">
    <source>
        <dbReference type="ARBA" id="ARBA00005683"/>
    </source>
</evidence>
<evidence type="ECO:0000256" key="7">
    <source>
        <dbReference type="ARBA" id="ARBA00023157"/>
    </source>
</evidence>
<evidence type="ECO:0000256" key="5">
    <source>
        <dbReference type="ARBA" id="ARBA00022530"/>
    </source>
</evidence>
<keyword evidence="10" id="KW-1185">Reference proteome</keyword>
<dbReference type="GO" id="GO:0005615">
    <property type="term" value="C:extracellular space"/>
    <property type="evidence" value="ECO:0007669"/>
    <property type="project" value="TreeGrafter"/>
</dbReference>
<evidence type="ECO:0000256" key="1">
    <source>
        <dbReference type="ARBA" id="ARBA00004498"/>
    </source>
</evidence>
<comment type="subcellular location">
    <subcellularLocation>
        <location evidence="1 8">Secreted</location>
        <location evidence="1 8">Extracellular space</location>
        <location evidence="1 8">Extracellular matrix</location>
    </subcellularLocation>
</comment>
<evidence type="ECO:0000313" key="9">
    <source>
        <dbReference type="EMBL" id="CAH0394339.1"/>
    </source>
</evidence>
<name>A0A9P0ALD0_BEMTA</name>
<dbReference type="EMBL" id="OU963869">
    <property type="protein sequence ID" value="CAH0394339.1"/>
    <property type="molecule type" value="Genomic_DNA"/>
</dbReference>
<dbReference type="PANTHER" id="PTHR12027:SF98">
    <property type="entry name" value="PROTEIN WNT"/>
    <property type="match status" value="1"/>
</dbReference>
<dbReference type="GO" id="GO:0030182">
    <property type="term" value="P:neuron differentiation"/>
    <property type="evidence" value="ECO:0007669"/>
    <property type="project" value="TreeGrafter"/>
</dbReference>
<protein>
    <recommendedName>
        <fullName evidence="8">Protein Wnt</fullName>
    </recommendedName>
</protein>
<keyword evidence="5" id="KW-0272">Extracellular matrix</keyword>
<dbReference type="GO" id="GO:0060070">
    <property type="term" value="P:canonical Wnt signaling pathway"/>
    <property type="evidence" value="ECO:0007669"/>
    <property type="project" value="TreeGrafter"/>
</dbReference>
<gene>
    <name evidence="9" type="ORF">BEMITA_LOCUS12650</name>
</gene>
<dbReference type="GO" id="GO:0005109">
    <property type="term" value="F:frizzled binding"/>
    <property type="evidence" value="ECO:0007669"/>
    <property type="project" value="TreeGrafter"/>
</dbReference>
<dbReference type="GO" id="GO:0045165">
    <property type="term" value="P:cell fate commitment"/>
    <property type="evidence" value="ECO:0007669"/>
    <property type="project" value="TreeGrafter"/>
</dbReference>
<keyword evidence="7" id="KW-1015">Disulfide bond</keyword>
<organism evidence="9 10">
    <name type="scientific">Bemisia tabaci</name>
    <name type="common">Sweetpotato whitefly</name>
    <name type="synonym">Aleurodes tabaci</name>
    <dbReference type="NCBI Taxonomy" id="7038"/>
    <lineage>
        <taxon>Eukaryota</taxon>
        <taxon>Metazoa</taxon>
        <taxon>Ecdysozoa</taxon>
        <taxon>Arthropoda</taxon>
        <taxon>Hexapoda</taxon>
        <taxon>Insecta</taxon>
        <taxon>Pterygota</taxon>
        <taxon>Neoptera</taxon>
        <taxon>Paraneoptera</taxon>
        <taxon>Hemiptera</taxon>
        <taxon>Sternorrhyncha</taxon>
        <taxon>Aleyrodoidea</taxon>
        <taxon>Aleyrodidae</taxon>
        <taxon>Aleyrodinae</taxon>
        <taxon>Bemisia</taxon>
    </lineage>
</organism>
<dbReference type="Pfam" id="PF00110">
    <property type="entry name" value="wnt"/>
    <property type="match status" value="1"/>
</dbReference>
<comment type="function">
    <text evidence="8">Ligand for members of the frizzled family of seven transmembrane receptors.</text>
</comment>
<keyword evidence="4" id="KW-0964">Secreted</keyword>
<reference evidence="9" key="1">
    <citation type="submission" date="2021-12" db="EMBL/GenBank/DDBJ databases">
        <authorList>
            <person name="King R."/>
        </authorList>
    </citation>
    <scope>NUCLEOTIDE SEQUENCE</scope>
</reference>
<dbReference type="InterPro" id="IPR005817">
    <property type="entry name" value="Wnt"/>
</dbReference>
<sequence>MPRRCALGDLIFGSCITRGNLTRIFISSDPLRLLPTRITQRTLRAGNRCIGDRAGRVGESRLFVERFPVGSAVCKVLPGMSKEQLALCYRNPDVIMAAVEGIHMAVDECKFQLKDNRWNCSTMETKNKNPHSSIILQRGQSNMQRLATSVMNSGESHTNVRQT</sequence>
<evidence type="ECO:0000256" key="6">
    <source>
        <dbReference type="ARBA" id="ARBA00022687"/>
    </source>
</evidence>
<accession>A0A9P0ALD0</accession>
<evidence type="ECO:0000313" key="10">
    <source>
        <dbReference type="Proteomes" id="UP001152759"/>
    </source>
</evidence>
<evidence type="ECO:0000256" key="3">
    <source>
        <dbReference type="ARBA" id="ARBA00022473"/>
    </source>
</evidence>
<keyword evidence="6 8" id="KW-0879">Wnt signaling pathway</keyword>
<comment type="similarity">
    <text evidence="2 8">Belongs to the Wnt family.</text>
</comment>
<proteinExistence type="inferred from homology"/>
<evidence type="ECO:0000256" key="8">
    <source>
        <dbReference type="RuleBase" id="RU003500"/>
    </source>
</evidence>
<keyword evidence="3 8" id="KW-0217">Developmental protein</keyword>
<dbReference type="Proteomes" id="UP001152759">
    <property type="component" value="Chromosome 8"/>
</dbReference>
<dbReference type="GO" id="GO:0005125">
    <property type="term" value="F:cytokine activity"/>
    <property type="evidence" value="ECO:0007669"/>
    <property type="project" value="TreeGrafter"/>
</dbReference>
<dbReference type="AlphaFoldDB" id="A0A9P0ALD0"/>
<evidence type="ECO:0000256" key="4">
    <source>
        <dbReference type="ARBA" id="ARBA00022525"/>
    </source>
</evidence>
<dbReference type="PANTHER" id="PTHR12027">
    <property type="entry name" value="WNT RELATED"/>
    <property type="match status" value="1"/>
</dbReference>